<feature type="domain" description="GIY-YIG" evidence="9">
    <location>
        <begin position="13"/>
        <end position="92"/>
    </location>
</feature>
<comment type="similarity">
    <text evidence="7">Belongs to the UvrC family.</text>
</comment>
<evidence type="ECO:0000256" key="2">
    <source>
        <dbReference type="ARBA" id="ARBA00022763"/>
    </source>
</evidence>
<dbReference type="GO" id="GO:0009380">
    <property type="term" value="C:excinuclease repair complex"/>
    <property type="evidence" value="ECO:0007669"/>
    <property type="project" value="InterPro"/>
</dbReference>
<dbReference type="InterPro" id="IPR001162">
    <property type="entry name" value="UvrC_RNase_H_dom"/>
</dbReference>
<dbReference type="InterPro" id="IPR035901">
    <property type="entry name" value="GIY-YIG_endonuc_sf"/>
</dbReference>
<dbReference type="Pfam" id="PF14520">
    <property type="entry name" value="HHH_5"/>
    <property type="match status" value="1"/>
</dbReference>
<dbReference type="InterPro" id="IPR010994">
    <property type="entry name" value="RuvA_2-like"/>
</dbReference>
<dbReference type="Proteomes" id="UP000461585">
    <property type="component" value="Unassembled WGS sequence"/>
</dbReference>
<evidence type="ECO:0000259" key="8">
    <source>
        <dbReference type="PROSITE" id="PS50151"/>
    </source>
</evidence>
<gene>
    <name evidence="7 11" type="primary">uvrC</name>
    <name evidence="11" type="ORF">GXN74_05620</name>
</gene>
<evidence type="ECO:0000313" key="12">
    <source>
        <dbReference type="Proteomes" id="UP000461585"/>
    </source>
</evidence>
<dbReference type="RefSeq" id="WP_162369943.1">
    <property type="nucleotide sequence ID" value="NZ_JAAEEH010000011.1"/>
</dbReference>
<dbReference type="Gene3D" id="1.10.150.20">
    <property type="entry name" value="5' to 3' exonuclease, C-terminal subdomain"/>
    <property type="match status" value="1"/>
</dbReference>
<evidence type="ECO:0000256" key="3">
    <source>
        <dbReference type="ARBA" id="ARBA00022769"/>
    </source>
</evidence>
<dbReference type="SUPFAM" id="SSF82771">
    <property type="entry name" value="GIY-YIG endonuclease"/>
    <property type="match status" value="1"/>
</dbReference>
<dbReference type="GO" id="GO:0009432">
    <property type="term" value="P:SOS response"/>
    <property type="evidence" value="ECO:0007669"/>
    <property type="project" value="UniProtKB-UniRule"/>
</dbReference>
<comment type="subcellular location">
    <subcellularLocation>
        <location evidence="7">Cytoplasm</location>
    </subcellularLocation>
</comment>
<dbReference type="Gene3D" id="3.40.1440.10">
    <property type="entry name" value="GIY-YIG endonuclease"/>
    <property type="match status" value="1"/>
</dbReference>
<dbReference type="Pfam" id="PF22920">
    <property type="entry name" value="UvrC_RNaseH"/>
    <property type="match status" value="1"/>
</dbReference>
<dbReference type="InterPro" id="IPR001943">
    <property type="entry name" value="UVR_dom"/>
</dbReference>
<proteinExistence type="inferred from homology"/>
<dbReference type="InterPro" id="IPR047296">
    <property type="entry name" value="GIY-YIG_UvrC_Cho"/>
</dbReference>
<keyword evidence="6 7" id="KW-0742">SOS response</keyword>
<dbReference type="PROSITE" id="PS50165">
    <property type="entry name" value="UVRC"/>
    <property type="match status" value="1"/>
</dbReference>
<accession>A0A7X5HV50</accession>
<dbReference type="FunFam" id="3.40.1440.10:FF:000001">
    <property type="entry name" value="UvrABC system protein C"/>
    <property type="match status" value="1"/>
</dbReference>
<keyword evidence="12" id="KW-1185">Reference proteome</keyword>
<dbReference type="NCBIfam" id="TIGR00194">
    <property type="entry name" value="uvrC"/>
    <property type="match status" value="1"/>
</dbReference>
<protein>
    <recommendedName>
        <fullName evidence="7">UvrABC system protein C</fullName>
        <shortName evidence="7">Protein UvrC</shortName>
    </recommendedName>
    <alternativeName>
        <fullName evidence="7">Excinuclease ABC subunit C</fullName>
    </alternativeName>
</protein>
<dbReference type="Gene3D" id="4.10.860.10">
    <property type="entry name" value="UVR domain"/>
    <property type="match status" value="1"/>
</dbReference>
<keyword evidence="3 7" id="KW-0228">DNA excision</keyword>
<dbReference type="AlphaFoldDB" id="A0A7X5HV50"/>
<evidence type="ECO:0000259" key="10">
    <source>
        <dbReference type="PROSITE" id="PS50165"/>
    </source>
</evidence>
<dbReference type="Pfam" id="PF01541">
    <property type="entry name" value="GIY-YIG"/>
    <property type="match status" value="1"/>
</dbReference>
<evidence type="ECO:0000259" key="9">
    <source>
        <dbReference type="PROSITE" id="PS50164"/>
    </source>
</evidence>
<dbReference type="PANTHER" id="PTHR30562:SF1">
    <property type="entry name" value="UVRABC SYSTEM PROTEIN C"/>
    <property type="match status" value="1"/>
</dbReference>
<keyword evidence="4 7" id="KW-0267">Excision nuclease</keyword>
<dbReference type="PANTHER" id="PTHR30562">
    <property type="entry name" value="UVRC/OXIDOREDUCTASE"/>
    <property type="match status" value="1"/>
</dbReference>
<evidence type="ECO:0000313" key="11">
    <source>
        <dbReference type="EMBL" id="NDL67220.1"/>
    </source>
</evidence>
<dbReference type="InterPro" id="IPR004791">
    <property type="entry name" value="UvrC"/>
</dbReference>
<dbReference type="SUPFAM" id="SSF47781">
    <property type="entry name" value="RuvA domain 2-like"/>
    <property type="match status" value="1"/>
</dbReference>
<dbReference type="InterPro" id="IPR038476">
    <property type="entry name" value="UvrC_RNase_H_dom_sf"/>
</dbReference>
<comment type="caution">
    <text evidence="11">The sequence shown here is derived from an EMBL/GenBank/DDBJ whole genome shotgun (WGS) entry which is preliminary data.</text>
</comment>
<dbReference type="GO" id="GO:0003677">
    <property type="term" value="F:DNA binding"/>
    <property type="evidence" value="ECO:0007669"/>
    <property type="project" value="UniProtKB-UniRule"/>
</dbReference>
<dbReference type="InterPro" id="IPR050066">
    <property type="entry name" value="UvrABC_protein_C"/>
</dbReference>
<evidence type="ECO:0000256" key="1">
    <source>
        <dbReference type="ARBA" id="ARBA00022490"/>
    </source>
</evidence>
<dbReference type="CDD" id="cd10434">
    <property type="entry name" value="GIY-YIG_UvrC_Cho"/>
    <property type="match status" value="1"/>
</dbReference>
<evidence type="ECO:0000256" key="6">
    <source>
        <dbReference type="ARBA" id="ARBA00023236"/>
    </source>
</evidence>
<dbReference type="GO" id="GO:0006289">
    <property type="term" value="P:nucleotide-excision repair"/>
    <property type="evidence" value="ECO:0007669"/>
    <property type="project" value="UniProtKB-UniRule"/>
</dbReference>
<keyword evidence="2 7" id="KW-0227">DNA damage</keyword>
<dbReference type="GO" id="GO:0005737">
    <property type="term" value="C:cytoplasm"/>
    <property type="evidence" value="ECO:0007669"/>
    <property type="project" value="UniProtKB-SubCell"/>
</dbReference>
<comment type="function">
    <text evidence="7">The UvrABC repair system catalyzes the recognition and processing of DNA lesions. UvrC both incises the 5' and 3' sides of the lesion. The N-terminal half is responsible for the 3' incision and the C-terminal half is responsible for the 5' incision.</text>
</comment>
<dbReference type="PROSITE" id="PS50164">
    <property type="entry name" value="GIY_YIG"/>
    <property type="match status" value="1"/>
</dbReference>
<dbReference type="SMART" id="SM00465">
    <property type="entry name" value="GIYc"/>
    <property type="match status" value="1"/>
</dbReference>
<keyword evidence="1 7" id="KW-0963">Cytoplasm</keyword>
<evidence type="ECO:0000256" key="5">
    <source>
        <dbReference type="ARBA" id="ARBA00023204"/>
    </source>
</evidence>
<dbReference type="EMBL" id="JAAEEH010000011">
    <property type="protein sequence ID" value="NDL67220.1"/>
    <property type="molecule type" value="Genomic_DNA"/>
</dbReference>
<reference evidence="11 12" key="1">
    <citation type="submission" date="2020-01" db="EMBL/GenBank/DDBJ databases">
        <title>Anaeroalcalibacter tamaniensis gen. nov., sp. nov., moderately halophilic strictly anaerobic fermenter bacterium from mud volcano of Taman peninsula.</title>
        <authorList>
            <person name="Frolova A."/>
            <person name="Merkel A.Y."/>
            <person name="Slobodkin A.I."/>
        </authorList>
    </citation>
    <scope>NUCLEOTIDE SEQUENCE [LARGE SCALE GENOMIC DNA]</scope>
    <source>
        <strain evidence="11 12">F-3ap</strain>
    </source>
</reference>
<keyword evidence="5 7" id="KW-0234">DNA repair</keyword>
<dbReference type="NCBIfam" id="NF001824">
    <property type="entry name" value="PRK00558.1-5"/>
    <property type="match status" value="1"/>
</dbReference>
<evidence type="ECO:0000256" key="7">
    <source>
        <dbReference type="HAMAP-Rule" id="MF_00203"/>
    </source>
</evidence>
<evidence type="ECO:0000256" key="4">
    <source>
        <dbReference type="ARBA" id="ARBA00022881"/>
    </source>
</evidence>
<dbReference type="InterPro" id="IPR036876">
    <property type="entry name" value="UVR_dom_sf"/>
</dbReference>
<comment type="subunit">
    <text evidence="7">Interacts with UvrB in an incision complex.</text>
</comment>
<organism evidence="11 12">
    <name type="scientific">Anaerotalea alkaliphila</name>
    <dbReference type="NCBI Taxonomy" id="2662126"/>
    <lineage>
        <taxon>Bacteria</taxon>
        <taxon>Bacillati</taxon>
        <taxon>Bacillota</taxon>
        <taxon>Clostridia</taxon>
        <taxon>Eubacteriales</taxon>
        <taxon>Anaerotalea</taxon>
    </lineage>
</organism>
<feature type="domain" description="UvrC family homology region profile" evidence="10">
    <location>
        <begin position="255"/>
        <end position="498"/>
    </location>
</feature>
<name>A0A7X5HV50_9FIRM</name>
<dbReference type="HAMAP" id="MF_00203">
    <property type="entry name" value="UvrC"/>
    <property type="match status" value="1"/>
</dbReference>
<dbReference type="SUPFAM" id="SSF46600">
    <property type="entry name" value="C-terminal UvrC-binding domain of UvrB"/>
    <property type="match status" value="1"/>
</dbReference>
<dbReference type="PROSITE" id="PS50151">
    <property type="entry name" value="UVR"/>
    <property type="match status" value="1"/>
</dbReference>
<dbReference type="GO" id="GO:0009381">
    <property type="term" value="F:excinuclease ABC activity"/>
    <property type="evidence" value="ECO:0007669"/>
    <property type="project" value="UniProtKB-UniRule"/>
</dbReference>
<feature type="domain" description="UVR" evidence="8">
    <location>
        <begin position="204"/>
        <end position="239"/>
    </location>
</feature>
<dbReference type="InterPro" id="IPR000305">
    <property type="entry name" value="GIY-YIG_endonuc"/>
</dbReference>
<dbReference type="Pfam" id="PF02151">
    <property type="entry name" value="UVR"/>
    <property type="match status" value="1"/>
</dbReference>
<dbReference type="Pfam" id="PF08459">
    <property type="entry name" value="UvrC_RNaseH_dom"/>
    <property type="match status" value="1"/>
</dbReference>
<sequence length="623" mass="71224">MWDLKEALKTLPDRPGVYLMKDAQDQVIYVGKAKVLKNRVRQYFQSTDRHSPKIAQMVRMVREFEYIVTDSELEALILELNLIKKYRPKYNTLLKDDKTYPYIKITVQEAYPRILYTRQVRKDKAKYYGPYSNATAAKGTIDLLHKICRIRSCDRRLPQDIGKERPCLYYHIHQCDAPCQGWITQEAYGEKVAQAVAFMGGKHQPVVEALTQEMRKAAENLDFEKAAKVRDQLSAVSAIMEKQKIVHAAMEDQDVVAFAREEGEALVQVYFIRNGKMVGREHFRMEHVEGQSGQDIVTAFVKQFYSGTPYIPKELVLQEDMDEAAVIQQWLSDRRGQKVHIKVPRKGEKSKLVELAAQNAAITLRQFGEQMRRKEQRTRGALEEILQAAGLDKDARRLEAYDISNSQGFESVGSMVVFEDGEPKRSDYRKFKIKSVQGPNDYASLEEVLRRRFSHAFQEQREILEKGMDARYGSFTRLPDLILMDGGKGQVNIAQGVLEAMELSIPVCGMVKDDQHRTRGLYCGNREVPLDPRSEGFKLLARIQDEAHRFAIEYHRKLRGKTQVRSVLDDIPGVGPTRRKALLKEFGSVEGIRNASLEALAAAPGMNRKAAAQVREFFGPVEK</sequence>
<dbReference type="Gene3D" id="3.30.420.340">
    <property type="entry name" value="UvrC, RNAse H endonuclease domain"/>
    <property type="match status" value="1"/>
</dbReference>